<name>A0A2C1LPN1_BACCE</name>
<evidence type="ECO:0000313" key="1">
    <source>
        <dbReference type="EMBL" id="PGT99828.1"/>
    </source>
</evidence>
<proteinExistence type="predicted"/>
<dbReference type="AlphaFoldDB" id="A0A2C1LPN1"/>
<dbReference type="RefSeq" id="WP_098858989.1">
    <property type="nucleotide sequence ID" value="NZ_NUMG01000025.1"/>
</dbReference>
<gene>
    <name evidence="1" type="ORF">COD19_18010</name>
</gene>
<protein>
    <submittedName>
        <fullName evidence="1">Uncharacterized protein</fullName>
    </submittedName>
</protein>
<organism evidence="1 2">
    <name type="scientific">Bacillus cereus</name>
    <dbReference type="NCBI Taxonomy" id="1396"/>
    <lineage>
        <taxon>Bacteria</taxon>
        <taxon>Bacillati</taxon>
        <taxon>Bacillota</taxon>
        <taxon>Bacilli</taxon>
        <taxon>Bacillales</taxon>
        <taxon>Bacillaceae</taxon>
        <taxon>Bacillus</taxon>
        <taxon>Bacillus cereus group</taxon>
    </lineage>
</organism>
<accession>A0A2C1LPN1</accession>
<reference evidence="1 2" key="1">
    <citation type="submission" date="2017-09" db="EMBL/GenBank/DDBJ databases">
        <title>Large-scale bioinformatics analysis of Bacillus genomes uncovers conserved roles of natural products in bacterial physiology.</title>
        <authorList>
            <consortium name="Agbiome Team Llc"/>
            <person name="Bleich R.M."/>
            <person name="Grubbs K.J."/>
            <person name="Santa Maria K.C."/>
            <person name="Allen S.E."/>
            <person name="Farag S."/>
            <person name="Shank E.A."/>
            <person name="Bowers A."/>
        </authorList>
    </citation>
    <scope>NUCLEOTIDE SEQUENCE [LARGE SCALE GENOMIC DNA]</scope>
    <source>
        <strain evidence="1 2">AFS040105</strain>
    </source>
</reference>
<evidence type="ECO:0000313" key="2">
    <source>
        <dbReference type="Proteomes" id="UP000225766"/>
    </source>
</evidence>
<sequence>MNTKEIANDSINENLRTSIQFEKAKFKTISLMHSSVRNFPYYFNCEIDSLDTSNKLGGEELEEYIENIQTSAKYVIQRCVQRFAGIKYEYIEVSADVADDGYIEEDNMKIKMRLNTTPISIDYRRMVDVLGDVIEQVNGMDVYIKGHRVSKMDIYFDTSKKSVATPAHIYNCFMDLNYFQTRYFNCEVEYSLKNELLRISKVKPVLAGMMD</sequence>
<dbReference type="Proteomes" id="UP000225766">
    <property type="component" value="Unassembled WGS sequence"/>
</dbReference>
<dbReference type="EMBL" id="NUMG01000025">
    <property type="protein sequence ID" value="PGT99828.1"/>
    <property type="molecule type" value="Genomic_DNA"/>
</dbReference>
<comment type="caution">
    <text evidence="1">The sequence shown here is derived from an EMBL/GenBank/DDBJ whole genome shotgun (WGS) entry which is preliminary data.</text>
</comment>